<keyword evidence="2" id="KW-1185">Reference proteome</keyword>
<dbReference type="Proteomes" id="UP000887116">
    <property type="component" value="Unassembled WGS sequence"/>
</dbReference>
<dbReference type="AlphaFoldDB" id="A0A8X6FBE9"/>
<organism evidence="1 2">
    <name type="scientific">Trichonephila clavata</name>
    <name type="common">Joro spider</name>
    <name type="synonym">Nephila clavata</name>
    <dbReference type="NCBI Taxonomy" id="2740835"/>
    <lineage>
        <taxon>Eukaryota</taxon>
        <taxon>Metazoa</taxon>
        <taxon>Ecdysozoa</taxon>
        <taxon>Arthropoda</taxon>
        <taxon>Chelicerata</taxon>
        <taxon>Arachnida</taxon>
        <taxon>Araneae</taxon>
        <taxon>Araneomorphae</taxon>
        <taxon>Entelegynae</taxon>
        <taxon>Araneoidea</taxon>
        <taxon>Nephilidae</taxon>
        <taxon>Trichonephila</taxon>
    </lineage>
</organism>
<dbReference type="EMBL" id="BMAO01001746">
    <property type="protein sequence ID" value="GFQ75547.1"/>
    <property type="molecule type" value="Genomic_DNA"/>
</dbReference>
<evidence type="ECO:0000313" key="1">
    <source>
        <dbReference type="EMBL" id="GFQ75547.1"/>
    </source>
</evidence>
<dbReference type="OrthoDB" id="10342879at2759"/>
<accession>A0A8X6FBE9</accession>
<name>A0A8X6FBE9_TRICU</name>
<comment type="caution">
    <text evidence="1">The sequence shown here is derived from an EMBL/GenBank/DDBJ whole genome shotgun (WGS) entry which is preliminary data.</text>
</comment>
<protein>
    <submittedName>
        <fullName evidence="1">Uncharacterized protein</fullName>
    </submittedName>
</protein>
<proteinExistence type="predicted"/>
<sequence>MNNAFLMSIKVKPNESSIRTPLIHISGSSQPSTSSFSRLFDCKYRIIKKPPSLLVNPSRFTPTEQPPQQNLGHRVFLHAKPSPTPLRATINKTEVSSTNSRFGLLQQQESGLWEALRLLQKTQSALNDW</sequence>
<evidence type="ECO:0000313" key="2">
    <source>
        <dbReference type="Proteomes" id="UP000887116"/>
    </source>
</evidence>
<gene>
    <name evidence="1" type="ORF">TNCT_621941</name>
</gene>
<reference evidence="1" key="1">
    <citation type="submission" date="2020-07" db="EMBL/GenBank/DDBJ databases">
        <title>Multicomponent nature underlies the extraordinary mechanical properties of spider dragline silk.</title>
        <authorList>
            <person name="Kono N."/>
            <person name="Nakamura H."/>
            <person name="Mori M."/>
            <person name="Yoshida Y."/>
            <person name="Ohtoshi R."/>
            <person name="Malay A.D."/>
            <person name="Moran D.A.P."/>
            <person name="Tomita M."/>
            <person name="Numata K."/>
            <person name="Arakawa K."/>
        </authorList>
    </citation>
    <scope>NUCLEOTIDE SEQUENCE</scope>
</reference>